<sequence>MVVRKPSTFEIDARTKPVRPRLVGHRGFTAIQAIPCVGLVLAAIFVAEIGEVDRPAAPAQLAPWTGLTPRHRESDTAIHRGRITKQGLDPGAVGRRRGRPLRRPHRLAEHHEGPDRRTPRTQPFYKITVASACGGARRAARRAG</sequence>
<keyword evidence="4" id="KW-1185">Reference proteome</keyword>
<comment type="caution">
    <text evidence="3">The sequence shown here is derived from an EMBL/GenBank/DDBJ whole genome shotgun (WGS) entry which is preliminary data.</text>
</comment>
<feature type="compositionally biased region" description="Basic and acidic residues" evidence="1">
    <location>
        <begin position="106"/>
        <end position="118"/>
    </location>
</feature>
<evidence type="ECO:0000313" key="3">
    <source>
        <dbReference type="EMBL" id="GAA4263673.1"/>
    </source>
</evidence>
<evidence type="ECO:0000259" key="2">
    <source>
        <dbReference type="Pfam" id="PF02371"/>
    </source>
</evidence>
<reference evidence="4" key="1">
    <citation type="journal article" date="2019" name="Int. J. Syst. Evol. Microbiol.">
        <title>The Global Catalogue of Microorganisms (GCM) 10K type strain sequencing project: providing services to taxonomists for standard genome sequencing and annotation.</title>
        <authorList>
            <consortium name="The Broad Institute Genomics Platform"/>
            <consortium name="The Broad Institute Genome Sequencing Center for Infectious Disease"/>
            <person name="Wu L."/>
            <person name="Ma J."/>
        </authorList>
    </citation>
    <scope>NUCLEOTIDE SEQUENCE [LARGE SCALE GENOMIC DNA]</scope>
    <source>
        <strain evidence="4">JCM 17441</strain>
    </source>
</reference>
<dbReference type="EMBL" id="BAABAT010000076">
    <property type="protein sequence ID" value="GAA4263673.1"/>
    <property type="molecule type" value="Genomic_DNA"/>
</dbReference>
<gene>
    <name evidence="3" type="ORF">GCM10022255_110350</name>
</gene>
<accession>A0ABP8DUK7</accession>
<protein>
    <recommendedName>
        <fullName evidence="2">Transposase IS116/IS110/IS902 C-terminal domain-containing protein</fullName>
    </recommendedName>
</protein>
<proteinExistence type="predicted"/>
<dbReference type="InterPro" id="IPR003346">
    <property type="entry name" value="Transposase_20"/>
</dbReference>
<dbReference type="RefSeq" id="WP_380138403.1">
    <property type="nucleotide sequence ID" value="NZ_BAABAT010000076.1"/>
</dbReference>
<organism evidence="3 4">
    <name type="scientific">Dactylosporangium darangshiense</name>
    <dbReference type="NCBI Taxonomy" id="579108"/>
    <lineage>
        <taxon>Bacteria</taxon>
        <taxon>Bacillati</taxon>
        <taxon>Actinomycetota</taxon>
        <taxon>Actinomycetes</taxon>
        <taxon>Micromonosporales</taxon>
        <taxon>Micromonosporaceae</taxon>
        <taxon>Dactylosporangium</taxon>
    </lineage>
</organism>
<name>A0ABP8DUK7_9ACTN</name>
<feature type="domain" description="Transposase IS116/IS110/IS902 C-terminal" evidence="2">
    <location>
        <begin position="30"/>
        <end position="87"/>
    </location>
</feature>
<feature type="region of interest" description="Disordered" evidence="1">
    <location>
        <begin position="62"/>
        <end position="122"/>
    </location>
</feature>
<evidence type="ECO:0000313" key="4">
    <source>
        <dbReference type="Proteomes" id="UP001500620"/>
    </source>
</evidence>
<dbReference type="Pfam" id="PF02371">
    <property type="entry name" value="Transposase_20"/>
    <property type="match status" value="1"/>
</dbReference>
<feature type="compositionally biased region" description="Basic residues" evidence="1">
    <location>
        <begin position="94"/>
        <end position="105"/>
    </location>
</feature>
<dbReference type="Proteomes" id="UP001500620">
    <property type="component" value="Unassembled WGS sequence"/>
</dbReference>
<evidence type="ECO:0000256" key="1">
    <source>
        <dbReference type="SAM" id="MobiDB-lite"/>
    </source>
</evidence>